<dbReference type="CDD" id="cd00063">
    <property type="entry name" value="FN3"/>
    <property type="match status" value="3"/>
</dbReference>
<dbReference type="Proteomes" id="UP000261660">
    <property type="component" value="Unplaced"/>
</dbReference>
<organism evidence="4 5">
    <name type="scientific">Labrus bergylta</name>
    <name type="common">ballan wrasse</name>
    <dbReference type="NCBI Taxonomy" id="56723"/>
    <lineage>
        <taxon>Eukaryota</taxon>
        <taxon>Metazoa</taxon>
        <taxon>Chordata</taxon>
        <taxon>Craniata</taxon>
        <taxon>Vertebrata</taxon>
        <taxon>Euteleostomi</taxon>
        <taxon>Actinopterygii</taxon>
        <taxon>Neopterygii</taxon>
        <taxon>Teleostei</taxon>
        <taxon>Neoteleostei</taxon>
        <taxon>Acanthomorphata</taxon>
        <taxon>Eupercaria</taxon>
        <taxon>Labriformes</taxon>
        <taxon>Labridae</taxon>
        <taxon>Labrus</taxon>
    </lineage>
</organism>
<dbReference type="AlphaFoldDB" id="A0A3Q3GVH8"/>
<feature type="domain" description="Fibronectin type-III" evidence="3">
    <location>
        <begin position="1"/>
        <end position="84"/>
    </location>
</feature>
<reference evidence="4" key="2">
    <citation type="submission" date="2025-09" db="UniProtKB">
        <authorList>
            <consortium name="Ensembl"/>
        </authorList>
    </citation>
    <scope>IDENTIFICATION</scope>
</reference>
<dbReference type="InterPro" id="IPR050991">
    <property type="entry name" value="ECM_Regulatory_Proteins"/>
</dbReference>
<dbReference type="Gene3D" id="2.60.40.10">
    <property type="entry name" value="Immunoglobulins"/>
    <property type="match status" value="3"/>
</dbReference>
<dbReference type="PANTHER" id="PTHR46708">
    <property type="entry name" value="TENASCIN"/>
    <property type="match status" value="1"/>
</dbReference>
<dbReference type="SMART" id="SM00060">
    <property type="entry name" value="FN3"/>
    <property type="match status" value="3"/>
</dbReference>
<dbReference type="SUPFAM" id="SSF49265">
    <property type="entry name" value="Fibronectin type III"/>
    <property type="match status" value="2"/>
</dbReference>
<sequence>NLPLTIHRGGPTTWDAPRAVVTGYRLFLSTGGSNPIEKRIPGKVTQFPLRNLRPDTQYTATLHSELDNELSEGITTYFATTPRMGNAPPFSTEITDTSIIITWIPVRRFSYKVHIPALYCSETTVSNETKLKLHQYFYTINGSLCTTCQPPWSLLSITGYRVTSTPVNGQRGNSLDELLRADQTSITLDSLNPGAEYNISVFTNKGHLESAPVSTIVTPGIPKPSHIDIVDITDTTIGLRWTPLNRSTITAYRITVVASGESLPIFQDMVEASAGYYTIYGLEPGVDYEISIFTLTEEGESEPTTHTNHSSSNQPAV</sequence>
<dbReference type="GeneTree" id="ENSGT00940000155126"/>
<evidence type="ECO:0000313" key="5">
    <source>
        <dbReference type="Proteomes" id="UP000261660"/>
    </source>
</evidence>
<accession>A0A3Q3GVH8</accession>
<evidence type="ECO:0000259" key="3">
    <source>
        <dbReference type="PROSITE" id="PS50853"/>
    </source>
</evidence>
<dbReference type="InterPro" id="IPR013783">
    <property type="entry name" value="Ig-like_fold"/>
</dbReference>
<evidence type="ECO:0000313" key="4">
    <source>
        <dbReference type="Ensembl" id="ENSLBEP00000034423.1"/>
    </source>
</evidence>
<dbReference type="InParanoid" id="A0A3Q3GVH8"/>
<dbReference type="InterPro" id="IPR003961">
    <property type="entry name" value="FN3_dom"/>
</dbReference>
<dbReference type="PROSITE" id="PS50853">
    <property type="entry name" value="FN3"/>
    <property type="match status" value="3"/>
</dbReference>
<reference evidence="4" key="1">
    <citation type="submission" date="2025-08" db="UniProtKB">
        <authorList>
            <consortium name="Ensembl"/>
        </authorList>
    </citation>
    <scope>IDENTIFICATION</scope>
</reference>
<feature type="domain" description="Fibronectin type-III" evidence="3">
    <location>
        <begin position="223"/>
        <end position="315"/>
    </location>
</feature>
<protein>
    <recommendedName>
        <fullName evidence="3">Fibronectin type-III domain-containing protein</fullName>
    </recommendedName>
</protein>
<dbReference type="PANTHER" id="PTHR46708:SF2">
    <property type="entry name" value="FIBRONECTIN TYPE-III DOMAIN-CONTAINING PROTEIN"/>
    <property type="match status" value="1"/>
</dbReference>
<name>A0A3Q3GVH8_9LABR</name>
<dbReference type="InterPro" id="IPR036116">
    <property type="entry name" value="FN3_sf"/>
</dbReference>
<evidence type="ECO:0000256" key="1">
    <source>
        <dbReference type="ARBA" id="ARBA00022737"/>
    </source>
</evidence>
<dbReference type="Pfam" id="PF00041">
    <property type="entry name" value="fn3"/>
    <property type="match status" value="3"/>
</dbReference>
<evidence type="ECO:0000256" key="2">
    <source>
        <dbReference type="SAM" id="MobiDB-lite"/>
    </source>
</evidence>
<feature type="region of interest" description="Disordered" evidence="2">
    <location>
        <begin position="298"/>
        <end position="317"/>
    </location>
</feature>
<dbReference type="STRING" id="56723.ENSLBEP00000034423"/>
<proteinExistence type="predicted"/>
<keyword evidence="1" id="KW-0677">Repeat</keyword>
<dbReference type="Ensembl" id="ENSLBET00000035907.1">
    <property type="protein sequence ID" value="ENSLBEP00000034423.1"/>
    <property type="gene ID" value="ENSLBEG00000025888.1"/>
</dbReference>
<feature type="domain" description="Fibronectin type-III" evidence="3">
    <location>
        <begin position="129"/>
        <end position="221"/>
    </location>
</feature>
<keyword evidence="5" id="KW-1185">Reference proteome</keyword>
<feature type="compositionally biased region" description="Polar residues" evidence="2">
    <location>
        <begin position="302"/>
        <end position="317"/>
    </location>
</feature>